<organism evidence="8 9">
    <name type="scientific">Canis lupus familiaris</name>
    <name type="common">Dog</name>
    <name type="synonym">Canis familiaris</name>
    <dbReference type="NCBI Taxonomy" id="9615"/>
    <lineage>
        <taxon>Eukaryota</taxon>
        <taxon>Metazoa</taxon>
        <taxon>Chordata</taxon>
        <taxon>Craniata</taxon>
        <taxon>Vertebrata</taxon>
        <taxon>Euteleostomi</taxon>
        <taxon>Mammalia</taxon>
        <taxon>Eutheria</taxon>
        <taxon>Laurasiatheria</taxon>
        <taxon>Carnivora</taxon>
        <taxon>Caniformia</taxon>
        <taxon>Canidae</taxon>
        <taxon>Canis</taxon>
    </lineage>
</organism>
<reference evidence="8" key="1">
    <citation type="submission" date="2019-03" db="EMBL/GenBank/DDBJ databases">
        <authorList>
            <person name="Warren W.C."/>
            <person name="Johnson G.S."/>
        </authorList>
    </citation>
    <scope>NUCLEOTIDE SEQUENCE [LARGE SCALE GENOMIC DNA]</scope>
    <source>
        <strain evidence="8">Basenji</strain>
    </source>
</reference>
<sequence length="441" mass="48924">ETQRERERGRDPGGGRSRLPAGSPTRDSTPGPQDQARGAGGATPRSPGAARAPALGSCPEHGARGPGPRRPRGGAAPPPSPRPPAAGGRTPTAESAPEARPRSGRPPARSELGEQPPREPEPQALCLSRDGDIHQGFRSLLAEVNKSGTQYLLRTANRLFGEETCDFLPAYRESCQKFYQAELEELSFAKDTEECREHINHWVTEKTEGKISEILGAGTVDALTKLVLVNAIYFKGKWHEQFDRKNTRGMPFKINQERKTVQMMFKQAKFKMGYVDDVHTQILELPYAGEELSMVILLPDDNTDLAEVEKALTYEKFRAWTDPENMTKNKVQVFLPRLKLEESYDLESFLRSVGMIDAFEEAKADFSGMSAKKNVPVSKVAHKCFVEVNEEGTEAAAATAVVRNARCSRAEPRFCADHPFLFFIIHRHTNSILFCGRFCSP</sequence>
<dbReference type="PROSITE" id="PS00284">
    <property type="entry name" value="SERPIN"/>
    <property type="match status" value="1"/>
</dbReference>
<comment type="similarity">
    <text evidence="1">Belongs to the serpin family. Ov-serpin subfamily.</text>
</comment>
<dbReference type="Proteomes" id="UP000694429">
    <property type="component" value="Chromosome 1"/>
</dbReference>
<dbReference type="SUPFAM" id="SSF56574">
    <property type="entry name" value="Serpins"/>
    <property type="match status" value="1"/>
</dbReference>
<accession>A0A8C0NEL7</accession>
<dbReference type="FunFam" id="2.30.39.10:FF:000014">
    <property type="entry name" value="Serpin family B member 9"/>
    <property type="match status" value="1"/>
</dbReference>
<dbReference type="OrthoDB" id="671595at2759"/>
<dbReference type="InterPro" id="IPR000215">
    <property type="entry name" value="Serpin_fam"/>
</dbReference>
<dbReference type="Pfam" id="PF00079">
    <property type="entry name" value="Serpin"/>
    <property type="match status" value="1"/>
</dbReference>
<dbReference type="InterPro" id="IPR036186">
    <property type="entry name" value="Serpin_sf"/>
</dbReference>
<dbReference type="InterPro" id="IPR023795">
    <property type="entry name" value="Serpin_CS"/>
</dbReference>
<dbReference type="Gene3D" id="3.30.497.10">
    <property type="entry name" value="Antithrombin, subunit I, domain 2"/>
    <property type="match status" value="1"/>
</dbReference>
<keyword evidence="3" id="KW-0722">Serine protease inhibitor</keyword>
<evidence type="ECO:0000256" key="6">
    <source>
        <dbReference type="SAM" id="MobiDB-lite"/>
    </source>
</evidence>
<evidence type="ECO:0000256" key="2">
    <source>
        <dbReference type="ARBA" id="ARBA00022690"/>
    </source>
</evidence>
<feature type="compositionally biased region" description="Basic and acidic residues" evidence="6">
    <location>
        <begin position="1"/>
        <end position="13"/>
    </location>
</feature>
<reference evidence="8" key="2">
    <citation type="submission" date="2025-08" db="UniProtKB">
        <authorList>
            <consortium name="Ensembl"/>
        </authorList>
    </citation>
    <scope>IDENTIFICATION</scope>
</reference>
<dbReference type="PANTHER" id="PTHR11461:SF166">
    <property type="entry name" value="SERPIN B8"/>
    <property type="match status" value="1"/>
</dbReference>
<dbReference type="FunFam" id="3.30.497.10:FF:000018">
    <property type="entry name" value="Serpin family B member 8"/>
    <property type="match status" value="1"/>
</dbReference>
<feature type="compositionally biased region" description="Low complexity" evidence="6">
    <location>
        <begin position="85"/>
        <end position="98"/>
    </location>
</feature>
<evidence type="ECO:0000313" key="8">
    <source>
        <dbReference type="Ensembl" id="ENSCAFP00030023384.1"/>
    </source>
</evidence>
<feature type="domain" description="Serpin" evidence="7">
    <location>
        <begin position="109"/>
        <end position="441"/>
    </location>
</feature>
<keyword evidence="2" id="KW-0646">Protease inhibitor</keyword>
<dbReference type="AlphaFoldDB" id="A0A8C0NEL7"/>
<gene>
    <name evidence="8" type="primary">SERPINB8</name>
</gene>
<evidence type="ECO:0000313" key="9">
    <source>
        <dbReference type="Proteomes" id="UP000694429"/>
    </source>
</evidence>
<dbReference type="GO" id="GO:0005615">
    <property type="term" value="C:extracellular space"/>
    <property type="evidence" value="ECO:0007669"/>
    <property type="project" value="InterPro"/>
</dbReference>
<evidence type="ECO:0000256" key="1">
    <source>
        <dbReference type="ARBA" id="ARBA00006426"/>
    </source>
</evidence>
<dbReference type="InterPro" id="IPR042178">
    <property type="entry name" value="Serpin_sf_1"/>
</dbReference>
<dbReference type="Gene3D" id="2.30.39.10">
    <property type="entry name" value="Alpha-1-antitrypsin, domain 1"/>
    <property type="match status" value="1"/>
</dbReference>
<name>A0A8C0NEL7_CANLF</name>
<comment type="function">
    <text evidence="4">Has an important role in epithelial desmosome-mediated cell-cell adhesion.</text>
</comment>
<evidence type="ECO:0000256" key="4">
    <source>
        <dbReference type="ARBA" id="ARBA00059476"/>
    </source>
</evidence>
<dbReference type="PANTHER" id="PTHR11461">
    <property type="entry name" value="SERINE PROTEASE INHIBITOR, SERPIN"/>
    <property type="match status" value="1"/>
</dbReference>
<feature type="region of interest" description="Disordered" evidence="6">
    <location>
        <begin position="1"/>
        <end position="125"/>
    </location>
</feature>
<dbReference type="InterPro" id="IPR042185">
    <property type="entry name" value="Serpin_sf_2"/>
</dbReference>
<evidence type="ECO:0000256" key="3">
    <source>
        <dbReference type="ARBA" id="ARBA00022900"/>
    </source>
</evidence>
<protein>
    <recommendedName>
        <fullName evidence="5">Serpin B8</fullName>
    </recommendedName>
</protein>
<evidence type="ECO:0000259" key="7">
    <source>
        <dbReference type="SMART" id="SM00093"/>
    </source>
</evidence>
<evidence type="ECO:0000256" key="5">
    <source>
        <dbReference type="ARBA" id="ARBA00071177"/>
    </source>
</evidence>
<proteinExistence type="inferred from homology"/>
<dbReference type="GO" id="GO:0004867">
    <property type="term" value="F:serine-type endopeptidase inhibitor activity"/>
    <property type="evidence" value="ECO:0007669"/>
    <property type="project" value="UniProtKB-KW"/>
</dbReference>
<dbReference type="InterPro" id="IPR023796">
    <property type="entry name" value="Serpin_dom"/>
</dbReference>
<dbReference type="SMART" id="SM00093">
    <property type="entry name" value="SERPIN"/>
    <property type="match status" value="1"/>
</dbReference>
<dbReference type="Ensembl" id="ENSCAFT00030026784.1">
    <property type="protein sequence ID" value="ENSCAFP00030023384.1"/>
    <property type="gene ID" value="ENSCAFG00030014489.1"/>
</dbReference>